<name>A0A5Q2N0X7_9FIRM</name>
<keyword evidence="2" id="KW-0408">Iron</keyword>
<reference evidence="6" key="1">
    <citation type="submission" date="2019-11" db="EMBL/GenBank/DDBJ databases">
        <title>Genome sequence of Heliorestis convoluta strain HH, an alkaliphilic and minimalistic phototrophic bacterium from a soda lake in Egypt.</title>
        <authorList>
            <person name="Dewey E.D."/>
            <person name="Stokes L.M."/>
            <person name="Burchell B.M."/>
            <person name="Shaffer K.N."/>
            <person name="Huntington A.M."/>
            <person name="Baker J.M."/>
            <person name="Nadendla S."/>
            <person name="Giglio M.G."/>
            <person name="Touchman J.W."/>
            <person name="Blankenship R.E."/>
            <person name="Madigan M.T."/>
            <person name="Sattley W.M."/>
        </authorList>
    </citation>
    <scope>NUCLEOTIDE SEQUENCE [LARGE SCALE GENOMIC DNA]</scope>
    <source>
        <strain evidence="6">HH</strain>
    </source>
</reference>
<feature type="domain" description="4Fe-4S ferredoxin-type" evidence="4">
    <location>
        <begin position="1"/>
        <end position="24"/>
    </location>
</feature>
<evidence type="ECO:0000259" key="4">
    <source>
        <dbReference type="PROSITE" id="PS51379"/>
    </source>
</evidence>
<evidence type="ECO:0000313" key="6">
    <source>
        <dbReference type="Proteomes" id="UP000366051"/>
    </source>
</evidence>
<dbReference type="GO" id="GO:0046872">
    <property type="term" value="F:metal ion binding"/>
    <property type="evidence" value="ECO:0007669"/>
    <property type="project" value="UniProtKB-KW"/>
</dbReference>
<protein>
    <submittedName>
        <fullName evidence="5">RC-associated [4Fe-4S] ferredoxin, PshBI</fullName>
    </submittedName>
</protein>
<dbReference type="AlphaFoldDB" id="A0A5Q2N0X7"/>
<dbReference type="InterPro" id="IPR017900">
    <property type="entry name" value="4Fe4S_Fe_S_CS"/>
</dbReference>
<sequence length="53" mass="5355">MAHKISSACTACGQCVDSCYVNAIVAGNPYKINDDCVDCGVCADVCPVGAIEG</sequence>
<dbReference type="PROSITE" id="PS51379">
    <property type="entry name" value="4FE4S_FER_2"/>
    <property type="match status" value="2"/>
</dbReference>
<dbReference type="SUPFAM" id="SSF54862">
    <property type="entry name" value="4Fe-4S ferredoxins"/>
    <property type="match status" value="1"/>
</dbReference>
<keyword evidence="1" id="KW-0479">Metal-binding</keyword>
<dbReference type="KEGG" id="hcv:FTV88_2419"/>
<dbReference type="Proteomes" id="UP000366051">
    <property type="component" value="Chromosome"/>
</dbReference>
<accession>A0A5Q2N0X7</accession>
<proteinExistence type="predicted"/>
<feature type="domain" description="4Fe-4S ferredoxin-type" evidence="4">
    <location>
        <begin position="28"/>
        <end position="53"/>
    </location>
</feature>
<evidence type="ECO:0000256" key="3">
    <source>
        <dbReference type="ARBA" id="ARBA00023014"/>
    </source>
</evidence>
<organism evidence="5 6">
    <name type="scientific">Heliorestis convoluta</name>
    <dbReference type="NCBI Taxonomy" id="356322"/>
    <lineage>
        <taxon>Bacteria</taxon>
        <taxon>Bacillati</taxon>
        <taxon>Bacillota</taxon>
        <taxon>Clostridia</taxon>
        <taxon>Eubacteriales</taxon>
        <taxon>Heliobacteriaceae</taxon>
        <taxon>Heliorestis</taxon>
    </lineage>
</organism>
<evidence type="ECO:0000256" key="2">
    <source>
        <dbReference type="ARBA" id="ARBA00023004"/>
    </source>
</evidence>
<dbReference type="PROSITE" id="PS00198">
    <property type="entry name" value="4FE4S_FER_1"/>
    <property type="match status" value="1"/>
</dbReference>
<keyword evidence="3" id="KW-0411">Iron-sulfur</keyword>
<dbReference type="OrthoDB" id="9803397at2"/>
<dbReference type="Gene3D" id="3.30.70.20">
    <property type="match status" value="1"/>
</dbReference>
<dbReference type="EMBL" id="CP045875">
    <property type="protein sequence ID" value="QGG48517.1"/>
    <property type="molecule type" value="Genomic_DNA"/>
</dbReference>
<dbReference type="Pfam" id="PF00037">
    <property type="entry name" value="Fer4"/>
    <property type="match status" value="2"/>
</dbReference>
<keyword evidence="6" id="KW-1185">Reference proteome</keyword>
<evidence type="ECO:0000313" key="5">
    <source>
        <dbReference type="EMBL" id="QGG48517.1"/>
    </source>
</evidence>
<dbReference type="InterPro" id="IPR017896">
    <property type="entry name" value="4Fe4S_Fe-S-bd"/>
</dbReference>
<dbReference type="GO" id="GO:0051536">
    <property type="term" value="F:iron-sulfur cluster binding"/>
    <property type="evidence" value="ECO:0007669"/>
    <property type="project" value="UniProtKB-KW"/>
</dbReference>
<evidence type="ECO:0000256" key="1">
    <source>
        <dbReference type="ARBA" id="ARBA00022723"/>
    </source>
</evidence>
<gene>
    <name evidence="5" type="primary">pshBI</name>
    <name evidence="5" type="ORF">FTV88_2419</name>
</gene>
<dbReference type="RefSeq" id="WP_153725677.1">
    <property type="nucleotide sequence ID" value="NZ_CP045875.1"/>
</dbReference>